<keyword evidence="3" id="KW-1185">Reference proteome</keyword>
<reference evidence="3" key="1">
    <citation type="submission" date="2016-10" db="EMBL/GenBank/DDBJ databases">
        <authorList>
            <person name="Varghese N."/>
            <person name="Submissions S."/>
        </authorList>
    </citation>
    <scope>NUCLEOTIDE SEQUENCE [LARGE SCALE GENOMIC DNA]</scope>
    <source>
        <strain evidence="3">KCTC 32246</strain>
    </source>
</reference>
<gene>
    <name evidence="2" type="ORF">SAMN05216363_3348</name>
</gene>
<accession>A0A1H2MFK5</accession>
<evidence type="ECO:0000313" key="2">
    <source>
        <dbReference type="EMBL" id="SDU91912.1"/>
    </source>
</evidence>
<proteinExistence type="predicted"/>
<dbReference type="EMBL" id="LT629797">
    <property type="protein sequence ID" value="SDU91912.1"/>
    <property type="molecule type" value="Genomic_DNA"/>
</dbReference>
<evidence type="ECO:0000313" key="3">
    <source>
        <dbReference type="Proteomes" id="UP000198675"/>
    </source>
</evidence>
<protein>
    <submittedName>
        <fullName evidence="2">Uncharacterized protein</fullName>
    </submittedName>
</protein>
<dbReference type="AlphaFoldDB" id="A0A1H2MFK5"/>
<name>A0A1H2MFK5_9PSED</name>
<keyword evidence="1" id="KW-0472">Membrane</keyword>
<dbReference type="Proteomes" id="UP000198675">
    <property type="component" value="Chromosome I"/>
</dbReference>
<sequence length="72" mass="8597">MFLSVVVRVRTVFGDDRGRVLRMRKVYWVVLPWVWMVPELSFYYEASSSGFMTQSKDTFEVSSSRKIFFTKE</sequence>
<evidence type="ECO:0000256" key="1">
    <source>
        <dbReference type="SAM" id="Phobius"/>
    </source>
</evidence>
<feature type="transmembrane region" description="Helical" evidence="1">
    <location>
        <begin position="26"/>
        <end position="44"/>
    </location>
</feature>
<keyword evidence="1" id="KW-1133">Transmembrane helix</keyword>
<organism evidence="2 3">
    <name type="scientific">Pseudomonas sihuiensis</name>
    <dbReference type="NCBI Taxonomy" id="1274359"/>
    <lineage>
        <taxon>Bacteria</taxon>
        <taxon>Pseudomonadati</taxon>
        <taxon>Pseudomonadota</taxon>
        <taxon>Gammaproteobacteria</taxon>
        <taxon>Pseudomonadales</taxon>
        <taxon>Pseudomonadaceae</taxon>
        <taxon>Pseudomonas</taxon>
    </lineage>
</organism>
<keyword evidence="1" id="KW-0812">Transmembrane</keyword>